<proteinExistence type="predicted"/>
<feature type="region of interest" description="Disordered" evidence="1">
    <location>
        <begin position="38"/>
        <end position="74"/>
    </location>
</feature>
<feature type="compositionally biased region" description="Basic and acidic residues" evidence="1">
    <location>
        <begin position="48"/>
        <end position="63"/>
    </location>
</feature>
<dbReference type="EMBL" id="KK198759">
    <property type="protein sequence ID" value="KCW64068.1"/>
    <property type="molecule type" value="Genomic_DNA"/>
</dbReference>
<organism evidence="2">
    <name type="scientific">Eucalyptus grandis</name>
    <name type="common">Flooded gum</name>
    <dbReference type="NCBI Taxonomy" id="71139"/>
    <lineage>
        <taxon>Eukaryota</taxon>
        <taxon>Viridiplantae</taxon>
        <taxon>Streptophyta</taxon>
        <taxon>Embryophyta</taxon>
        <taxon>Tracheophyta</taxon>
        <taxon>Spermatophyta</taxon>
        <taxon>Magnoliopsida</taxon>
        <taxon>eudicotyledons</taxon>
        <taxon>Gunneridae</taxon>
        <taxon>Pentapetalae</taxon>
        <taxon>rosids</taxon>
        <taxon>malvids</taxon>
        <taxon>Myrtales</taxon>
        <taxon>Myrtaceae</taxon>
        <taxon>Myrtoideae</taxon>
        <taxon>Eucalypteae</taxon>
        <taxon>Eucalyptus</taxon>
    </lineage>
</organism>
<dbReference type="Gramene" id="KCW64068">
    <property type="protein sequence ID" value="KCW64068"/>
    <property type="gene ID" value="EUGRSUZ_G01729"/>
</dbReference>
<sequence>MNWLIRKKPCSCVARMPTCLLQKEKEGGGQKYKLQWEKKKTRRRVKMSARDEGVRTCSAEKSRLSKRPFSTPSQ</sequence>
<reference evidence="2" key="1">
    <citation type="submission" date="2013-07" db="EMBL/GenBank/DDBJ databases">
        <title>The genome of Eucalyptus grandis.</title>
        <authorList>
            <person name="Schmutz J."/>
            <person name="Hayes R."/>
            <person name="Myburg A."/>
            <person name="Tuskan G."/>
            <person name="Grattapaglia D."/>
            <person name="Rokhsar D.S."/>
        </authorList>
    </citation>
    <scope>NUCLEOTIDE SEQUENCE</scope>
    <source>
        <tissue evidence="2">Leaf extractions</tissue>
    </source>
</reference>
<protein>
    <submittedName>
        <fullName evidence="2">Uncharacterized protein</fullName>
    </submittedName>
</protein>
<dbReference type="AlphaFoldDB" id="A0A059BD72"/>
<accession>A0A059BD72</accession>
<evidence type="ECO:0000313" key="2">
    <source>
        <dbReference type="EMBL" id="KCW64068.1"/>
    </source>
</evidence>
<evidence type="ECO:0000256" key="1">
    <source>
        <dbReference type="SAM" id="MobiDB-lite"/>
    </source>
</evidence>
<gene>
    <name evidence="2" type="ORF">EUGRSUZ_G01729</name>
</gene>
<dbReference type="InParanoid" id="A0A059BD72"/>
<name>A0A059BD72_EUCGR</name>